<protein>
    <submittedName>
        <fullName evidence="2">DEAD/SNF2-like helicase</fullName>
    </submittedName>
</protein>
<dbReference type="PANTHER" id="PTHR45629:SF7">
    <property type="entry name" value="DNA EXCISION REPAIR PROTEIN ERCC-6-RELATED"/>
    <property type="match status" value="1"/>
</dbReference>
<dbReference type="EMBL" id="MK500432">
    <property type="protein sequence ID" value="QBK89652.1"/>
    <property type="molecule type" value="Genomic_DNA"/>
</dbReference>
<dbReference type="PROSITE" id="PS51194">
    <property type="entry name" value="HELICASE_CTER"/>
    <property type="match status" value="1"/>
</dbReference>
<feature type="domain" description="Helicase C-terminal" evidence="1">
    <location>
        <begin position="315"/>
        <end position="475"/>
    </location>
</feature>
<dbReference type="InterPro" id="IPR050496">
    <property type="entry name" value="SNF2_RAD54_helicase_repair"/>
</dbReference>
<dbReference type="Pfam" id="PF00271">
    <property type="entry name" value="Helicase_C"/>
    <property type="match status" value="1"/>
</dbReference>
<evidence type="ECO:0000313" key="2">
    <source>
        <dbReference type="EMBL" id="QBK89652.1"/>
    </source>
</evidence>
<sequence>MANIKLEPDQKPHVARMFSILKSNVGCGDTSPCGAGKTITTLKLFKMTGLKKLFIVCPNSLKTKWKLETSKYGIDPIDIINYERLAGRKTGCSHKWITRNGNKYAASDEFTRITKNGVLLVFDEVQYVKNSKSSRSMAAFALVKAVANRTVSRTCFLSNTPLDKSIFANSIVRILGIVTRDKMYYLDRVKMKYILQGHGISQLMKYCRRIDNNKVDYIKKKYPIDNTNVKTIPFHLYNLILKHKLVSSMPAPSIQYKLSLYNSFYRMSEKSIEKIREGYNLLRGYTINRDDNERIHSFGTLSSAQGLIEQGKLIKIKNVVLGILNEDQNIKIIIYLHRTKSMHKIVKYLEDFGALLMNFEVTGQDRDDVIKKFQNNTNENRVLITSSMVGGVGLDLDDQTGEHPREVYIIPGFKYIDDYQGARRVMRRYTKSDAKVNYVYCSEFPNEKVLLNQIKKSKIHKDSVSKDKDMLEVVKHIEWYEYEEDRQV</sequence>
<dbReference type="GO" id="GO:0004386">
    <property type="term" value="F:helicase activity"/>
    <property type="evidence" value="ECO:0007669"/>
    <property type="project" value="UniProtKB-KW"/>
</dbReference>
<proteinExistence type="predicted"/>
<evidence type="ECO:0000259" key="1">
    <source>
        <dbReference type="PROSITE" id="PS51194"/>
    </source>
</evidence>
<gene>
    <name evidence="2" type="ORF">LCPAC001_01620</name>
</gene>
<accession>A0A481Z1Q9</accession>
<keyword evidence="2" id="KW-0547">Nucleotide-binding</keyword>
<dbReference type="InterPro" id="IPR001650">
    <property type="entry name" value="Helicase_C-like"/>
</dbReference>
<keyword evidence="2" id="KW-0378">Hydrolase</keyword>
<dbReference type="SUPFAM" id="SSF52540">
    <property type="entry name" value="P-loop containing nucleoside triphosphate hydrolases"/>
    <property type="match status" value="2"/>
</dbReference>
<reference evidence="2" key="1">
    <citation type="journal article" date="2019" name="MBio">
        <title>Virus Genomes from Deep Sea Sediments Expand the Ocean Megavirome and Support Independent Origins of Viral Gigantism.</title>
        <authorList>
            <person name="Backstrom D."/>
            <person name="Yutin N."/>
            <person name="Jorgensen S.L."/>
            <person name="Dharamshi J."/>
            <person name="Homa F."/>
            <person name="Zaremba-Niedwiedzka K."/>
            <person name="Spang A."/>
            <person name="Wolf Y.I."/>
            <person name="Koonin E.V."/>
            <person name="Ettema T.J."/>
        </authorList>
    </citation>
    <scope>NUCLEOTIDE SEQUENCE</scope>
</reference>
<dbReference type="Gene3D" id="3.40.50.300">
    <property type="entry name" value="P-loop containing nucleotide triphosphate hydrolases"/>
    <property type="match status" value="2"/>
</dbReference>
<dbReference type="InterPro" id="IPR027417">
    <property type="entry name" value="P-loop_NTPase"/>
</dbReference>
<name>A0A481Z1Q9_9VIRU</name>
<keyword evidence="2" id="KW-0067">ATP-binding</keyword>
<keyword evidence="2" id="KW-0347">Helicase</keyword>
<dbReference type="PANTHER" id="PTHR45629">
    <property type="entry name" value="SNF2/RAD54 FAMILY MEMBER"/>
    <property type="match status" value="1"/>
</dbReference>
<organism evidence="2">
    <name type="scientific">Pithovirus LCPAC001</name>
    <dbReference type="NCBI Taxonomy" id="2506585"/>
    <lineage>
        <taxon>Viruses</taxon>
        <taxon>Pithoviruses</taxon>
    </lineage>
</organism>